<evidence type="ECO:0000313" key="10">
    <source>
        <dbReference type="Proteomes" id="UP000093795"/>
    </source>
</evidence>
<proteinExistence type="inferred from homology"/>
<dbReference type="Proteomes" id="UP000093795">
    <property type="component" value="Unassembled WGS sequence"/>
</dbReference>
<reference evidence="9 10" key="1">
    <citation type="submission" date="2016-06" db="EMBL/GenBank/DDBJ databases">
        <authorList>
            <person name="Kjaerup R.B."/>
            <person name="Dalgaard T.S."/>
            <person name="Juul-Madsen H.R."/>
        </authorList>
    </citation>
    <scope>NUCLEOTIDE SEQUENCE [LARGE SCALE GENOMIC DNA]</scope>
    <source>
        <strain evidence="9 10">1081914.2</strain>
    </source>
</reference>
<dbReference type="Gene3D" id="1.10.287.3510">
    <property type="match status" value="1"/>
</dbReference>
<evidence type="ECO:0000256" key="8">
    <source>
        <dbReference type="SAM" id="Phobius"/>
    </source>
</evidence>
<evidence type="ECO:0000256" key="1">
    <source>
        <dbReference type="ARBA" id="ARBA00004651"/>
    </source>
</evidence>
<keyword evidence="3" id="KW-1003">Cell membrane</keyword>
<keyword evidence="4 8" id="KW-0812">Transmembrane</keyword>
<dbReference type="GO" id="GO:0005886">
    <property type="term" value="C:plasma membrane"/>
    <property type="evidence" value="ECO:0007669"/>
    <property type="project" value="UniProtKB-SubCell"/>
</dbReference>
<dbReference type="InterPro" id="IPR039428">
    <property type="entry name" value="NUOK/Mnh_C1-like"/>
</dbReference>
<comment type="caution">
    <text evidence="9">The sequence shown here is derived from an EMBL/GenBank/DDBJ whole genome shotgun (WGS) entry which is preliminary data.</text>
</comment>
<evidence type="ECO:0000256" key="3">
    <source>
        <dbReference type="ARBA" id="ARBA00022475"/>
    </source>
</evidence>
<evidence type="ECO:0000256" key="7">
    <source>
        <dbReference type="SAM" id="MobiDB-lite"/>
    </source>
</evidence>
<dbReference type="RefSeq" id="WP_065123362.1">
    <property type="nucleotide sequence ID" value="NZ_LZKQ01000306.1"/>
</dbReference>
<evidence type="ECO:0000256" key="6">
    <source>
        <dbReference type="ARBA" id="ARBA00023136"/>
    </source>
</evidence>
<accession>A0A1A3BM11</accession>
<feature type="region of interest" description="Disordered" evidence="7">
    <location>
        <begin position="108"/>
        <end position="128"/>
    </location>
</feature>
<gene>
    <name evidence="9" type="ORF">A9X01_05550</name>
</gene>
<comment type="similarity">
    <text evidence="2">Belongs to the CPA3 antiporters (TC 2.A.63) subunit C family.</text>
</comment>
<evidence type="ECO:0000256" key="5">
    <source>
        <dbReference type="ARBA" id="ARBA00022989"/>
    </source>
</evidence>
<dbReference type="EMBL" id="LZKQ01000306">
    <property type="protein sequence ID" value="OBI74436.1"/>
    <property type="molecule type" value="Genomic_DNA"/>
</dbReference>
<dbReference type="PANTHER" id="PTHR34583:SF2">
    <property type="entry name" value="ANTIPORTER SUBUNIT MNHC2-RELATED"/>
    <property type="match status" value="1"/>
</dbReference>
<evidence type="ECO:0000256" key="4">
    <source>
        <dbReference type="ARBA" id="ARBA00022692"/>
    </source>
</evidence>
<keyword evidence="6 8" id="KW-0472">Membrane</keyword>
<name>A0A1A3BM11_MYCAS</name>
<keyword evidence="5 8" id="KW-1133">Transmembrane helix</keyword>
<dbReference type="OrthoDB" id="9799219at2"/>
<organism evidence="9 10">
    <name type="scientific">Mycobacterium asiaticum</name>
    <dbReference type="NCBI Taxonomy" id="1790"/>
    <lineage>
        <taxon>Bacteria</taxon>
        <taxon>Bacillati</taxon>
        <taxon>Actinomycetota</taxon>
        <taxon>Actinomycetes</taxon>
        <taxon>Mycobacteriales</taxon>
        <taxon>Mycobacteriaceae</taxon>
        <taxon>Mycobacterium</taxon>
    </lineage>
</organism>
<dbReference type="AlphaFoldDB" id="A0A1A3BM11"/>
<dbReference type="Pfam" id="PF00420">
    <property type="entry name" value="Oxidored_q2"/>
    <property type="match status" value="1"/>
</dbReference>
<dbReference type="eggNOG" id="COG1006">
    <property type="taxonomic scope" value="Bacteria"/>
</dbReference>
<protein>
    <submittedName>
        <fullName evidence="9">Sodium:proton antiporter</fullName>
    </submittedName>
</protein>
<comment type="subcellular location">
    <subcellularLocation>
        <location evidence="1">Cell membrane</location>
        <topology evidence="1">Multi-pass membrane protein</topology>
    </subcellularLocation>
</comment>
<sequence>MNLAFAVTAAVLFGAGAYLLLQHDLIRIVVGVALISQCAVVALIGASMTRGKAPIGPGTGGPVSDPVPQALVLTALVIGLATLALLLALVHRVVVVFGTVQRDELAAQEAEHEESLKHDEQLDRNEMT</sequence>
<feature type="transmembrane region" description="Helical" evidence="8">
    <location>
        <begin position="27"/>
        <end position="49"/>
    </location>
</feature>
<dbReference type="STRING" id="1790.A5645_07495"/>
<dbReference type="InterPro" id="IPR050601">
    <property type="entry name" value="CPA3_antiporter_subunitC"/>
</dbReference>
<evidence type="ECO:0000256" key="2">
    <source>
        <dbReference type="ARBA" id="ARBA00010388"/>
    </source>
</evidence>
<feature type="transmembrane region" description="Helical" evidence="8">
    <location>
        <begin position="70"/>
        <end position="90"/>
    </location>
</feature>
<evidence type="ECO:0000313" key="9">
    <source>
        <dbReference type="EMBL" id="OBI74436.1"/>
    </source>
</evidence>
<dbReference type="PANTHER" id="PTHR34583">
    <property type="entry name" value="ANTIPORTER SUBUNIT MNHC2-RELATED"/>
    <property type="match status" value="1"/>
</dbReference>